<evidence type="ECO:0008006" key="7">
    <source>
        <dbReference type="Google" id="ProtNLM"/>
    </source>
</evidence>
<evidence type="ECO:0000259" key="3">
    <source>
        <dbReference type="Pfam" id="PF11838"/>
    </source>
</evidence>
<dbReference type="GO" id="GO:0005615">
    <property type="term" value="C:extracellular space"/>
    <property type="evidence" value="ECO:0007669"/>
    <property type="project" value="TreeGrafter"/>
</dbReference>
<dbReference type="SUPFAM" id="SSF55486">
    <property type="entry name" value="Metalloproteases ('zincins'), catalytic domain"/>
    <property type="match status" value="1"/>
</dbReference>
<reference evidence="5" key="1">
    <citation type="submission" date="2020-10" db="EMBL/GenBank/DDBJ databases">
        <authorList>
            <person name="Kikuchi T."/>
        </authorList>
    </citation>
    <scope>NUCLEOTIDE SEQUENCE</scope>
    <source>
        <strain evidence="5">NKZ352</strain>
    </source>
</reference>
<accession>A0A8S1GV37</accession>
<sequence length="1097" mass="125440">MLKTGFHCCQTIGQVDSKSRRRLHYPFCRHHSKKEVFYHLRWGQRSVFVDQWFVFRLSKNRFSQNHHRSLLLRSPADRRWCSTTSTWAVTAVISSTSSTVNMNLPKAKKQRPKKKGVTCSKGKCILLFPACTRRNRGQIAHLHHEAQHVHKNKTTPTKQALVQFTEDDEGEAPKEPTREELSLPKTLVPQWYKVSLDITSAEKLASKSADGVLLMKIKAEESTDKIILNAKDIKFPKNLDKIQISQANHEIPKREANESLSTGLEAKDFEEQQPELKDSGIHVKSIDVDEVLEKATIQLDGKLEKGQEFVVKIPFNAQLNGTNGLHIFDYQVNNETRTILATRPRFAYLRHVFPSFDEESFAAPTKFSFIHDEKSNIIANVDLESKEENRTSLQPTIAPDFVVGQLERKDAQTSSGVKVTIWSREETNRWNQTNFALNYALEAIDALEHILQSRMPTKELDIVAIPNMGVGDRVSEGLIILPESRLAFDETNGDFLSKAAVAKVLANRIAAQWFGGVTNPTEFGAFWLNHALPKYLENSVLERTFELNADDIWRLETEKVMERDSRANSQPLKNHNIFSSAQLGNVDHWLSANKGAAVLRMLCQAVGEDTSKKAIRSFVASRRTSQPYDDSLWSAFQKVLPKNLKSWDGKPLDVAKFVDTWANQMGFPVINVRRLDENNIELTQERFKTDNLTPEQWKFRNARYWYNWEIPVTAEVNGKPTGLKWLHEAYRMPLNESDRLVLNPDGVGFYRVNYEAPMWRDLVKQLREDNTQLKTPAKARLVSDAFALAFAGKIPYETALNISQYLPKESDALPWAIGAEQLGNLARLVEDSSLEDKTYKFITDKTTPKFQSLKYNNDDDKDFADGALLTKLAQVQCDIEPRSCNEKFGDIFQSDFFQNCVPDVTMSSECSRVPMSVRNVVYCNGVGYADDNMFDRFLRLSQIETDPSEKERLFVSLACSRDPRLLKRALRKALNGTNERDLVTLLREMNSQPVGFEVAANFVIDNWKIIKNRFEDDPEALNDIVGAAVELNNERQRDTIGHFVERHRKSTANVGILRKKLEEVTTKIHWRKMFGDDVEQYLDGRMKPLEVVEDDDE</sequence>
<dbReference type="InterPro" id="IPR042097">
    <property type="entry name" value="Aminopeptidase_N-like_N_sf"/>
</dbReference>
<evidence type="ECO:0000259" key="2">
    <source>
        <dbReference type="Pfam" id="PF01433"/>
    </source>
</evidence>
<evidence type="ECO:0000256" key="1">
    <source>
        <dbReference type="ARBA" id="ARBA00010136"/>
    </source>
</evidence>
<dbReference type="GO" id="GO:0005737">
    <property type="term" value="C:cytoplasm"/>
    <property type="evidence" value="ECO:0007669"/>
    <property type="project" value="TreeGrafter"/>
</dbReference>
<dbReference type="EMBL" id="CAJGYM010000005">
    <property type="protein sequence ID" value="CAD6186672.1"/>
    <property type="molecule type" value="Genomic_DNA"/>
</dbReference>
<dbReference type="Pfam" id="PF01433">
    <property type="entry name" value="Peptidase_M1"/>
    <property type="match status" value="1"/>
</dbReference>
<dbReference type="InterPro" id="IPR050344">
    <property type="entry name" value="Peptidase_M1_aminopeptidases"/>
</dbReference>
<dbReference type="Gene3D" id="1.10.390.10">
    <property type="entry name" value="Neutral Protease Domain 2"/>
    <property type="match status" value="1"/>
</dbReference>
<evidence type="ECO:0000313" key="6">
    <source>
        <dbReference type="Proteomes" id="UP000835052"/>
    </source>
</evidence>
<dbReference type="InterPro" id="IPR045357">
    <property type="entry name" value="Aminopeptidase_N-like_N"/>
</dbReference>
<dbReference type="Gene3D" id="2.60.40.1910">
    <property type="match status" value="1"/>
</dbReference>
<dbReference type="InterPro" id="IPR014782">
    <property type="entry name" value="Peptidase_M1_dom"/>
</dbReference>
<organism evidence="5 6">
    <name type="scientific">Caenorhabditis auriculariae</name>
    <dbReference type="NCBI Taxonomy" id="2777116"/>
    <lineage>
        <taxon>Eukaryota</taxon>
        <taxon>Metazoa</taxon>
        <taxon>Ecdysozoa</taxon>
        <taxon>Nematoda</taxon>
        <taxon>Chromadorea</taxon>
        <taxon>Rhabditida</taxon>
        <taxon>Rhabditina</taxon>
        <taxon>Rhabditomorpha</taxon>
        <taxon>Rhabditoidea</taxon>
        <taxon>Rhabditidae</taxon>
        <taxon>Peloderinae</taxon>
        <taxon>Caenorhabditis</taxon>
    </lineage>
</organism>
<dbReference type="Gene3D" id="2.60.40.1730">
    <property type="entry name" value="tricorn interacting facor f3 domain"/>
    <property type="match status" value="1"/>
</dbReference>
<dbReference type="GO" id="GO:0070006">
    <property type="term" value="F:metalloaminopeptidase activity"/>
    <property type="evidence" value="ECO:0007669"/>
    <property type="project" value="TreeGrafter"/>
</dbReference>
<keyword evidence="6" id="KW-1185">Reference proteome</keyword>
<dbReference type="Pfam" id="PF17900">
    <property type="entry name" value="Peptidase_M1_N"/>
    <property type="match status" value="1"/>
</dbReference>
<dbReference type="SUPFAM" id="SSF63737">
    <property type="entry name" value="Leukotriene A4 hydrolase N-terminal domain"/>
    <property type="match status" value="1"/>
</dbReference>
<dbReference type="InterPro" id="IPR027268">
    <property type="entry name" value="Peptidase_M4/M1_CTD_sf"/>
</dbReference>
<dbReference type="GO" id="GO:0016020">
    <property type="term" value="C:membrane"/>
    <property type="evidence" value="ECO:0007669"/>
    <property type="project" value="TreeGrafter"/>
</dbReference>
<gene>
    <name evidence="5" type="ORF">CAUJ_LOCUS2591</name>
</gene>
<dbReference type="AlphaFoldDB" id="A0A8S1GV37"/>
<dbReference type="Gene3D" id="1.25.50.20">
    <property type="match status" value="1"/>
</dbReference>
<name>A0A8S1GV37_9PELO</name>
<dbReference type="PANTHER" id="PTHR11533">
    <property type="entry name" value="PROTEASE M1 ZINC METALLOPROTEASE"/>
    <property type="match status" value="1"/>
</dbReference>
<dbReference type="Proteomes" id="UP000835052">
    <property type="component" value="Unassembled WGS sequence"/>
</dbReference>
<dbReference type="PANTHER" id="PTHR11533:SF201">
    <property type="entry name" value="AMINOPEPTIDASE-LIKE PROTEIN AC3.5"/>
    <property type="match status" value="1"/>
</dbReference>
<dbReference type="GO" id="GO:0008270">
    <property type="term" value="F:zinc ion binding"/>
    <property type="evidence" value="ECO:0007669"/>
    <property type="project" value="InterPro"/>
</dbReference>
<dbReference type="Pfam" id="PF11838">
    <property type="entry name" value="ERAP1_C"/>
    <property type="match status" value="1"/>
</dbReference>
<proteinExistence type="inferred from homology"/>
<dbReference type="GO" id="GO:0042277">
    <property type="term" value="F:peptide binding"/>
    <property type="evidence" value="ECO:0007669"/>
    <property type="project" value="TreeGrafter"/>
</dbReference>
<dbReference type="InterPro" id="IPR024571">
    <property type="entry name" value="ERAP1-like_C_dom"/>
</dbReference>
<evidence type="ECO:0000259" key="4">
    <source>
        <dbReference type="Pfam" id="PF17900"/>
    </source>
</evidence>
<dbReference type="GO" id="GO:0006508">
    <property type="term" value="P:proteolysis"/>
    <property type="evidence" value="ECO:0007669"/>
    <property type="project" value="TreeGrafter"/>
</dbReference>
<feature type="domain" description="Peptidase M1 membrane alanine aminopeptidase" evidence="2">
    <location>
        <begin position="435"/>
        <end position="661"/>
    </location>
</feature>
<evidence type="ECO:0000313" key="5">
    <source>
        <dbReference type="EMBL" id="CAD6186672.1"/>
    </source>
</evidence>
<comment type="similarity">
    <text evidence="1">Belongs to the peptidase M1 family.</text>
</comment>
<feature type="domain" description="ERAP1-like C-terminal" evidence="3">
    <location>
        <begin position="741"/>
        <end position="1063"/>
    </location>
</feature>
<dbReference type="GO" id="GO:0043171">
    <property type="term" value="P:peptide catabolic process"/>
    <property type="evidence" value="ECO:0007669"/>
    <property type="project" value="TreeGrafter"/>
</dbReference>
<comment type="caution">
    <text evidence="5">The sequence shown here is derived from an EMBL/GenBank/DDBJ whole genome shotgun (WGS) entry which is preliminary data.</text>
</comment>
<feature type="domain" description="Aminopeptidase N-like N-terminal" evidence="4">
    <location>
        <begin position="188"/>
        <end position="390"/>
    </location>
</feature>
<protein>
    <recommendedName>
        <fullName evidence="7">Aminopeptidase</fullName>
    </recommendedName>
</protein>
<dbReference type="OrthoDB" id="10031169at2759"/>